<dbReference type="Pfam" id="PF07995">
    <property type="entry name" value="GSDH"/>
    <property type="match status" value="1"/>
</dbReference>
<protein>
    <submittedName>
        <fullName evidence="2">Unannotated protein</fullName>
    </submittedName>
</protein>
<gene>
    <name evidence="2" type="ORF">UFOPK1392_01854</name>
</gene>
<proteinExistence type="predicted"/>
<organism evidence="2">
    <name type="scientific">freshwater metagenome</name>
    <dbReference type="NCBI Taxonomy" id="449393"/>
    <lineage>
        <taxon>unclassified sequences</taxon>
        <taxon>metagenomes</taxon>
        <taxon>ecological metagenomes</taxon>
    </lineage>
</organism>
<evidence type="ECO:0000313" key="2">
    <source>
        <dbReference type="EMBL" id="CAB4324090.1"/>
    </source>
</evidence>
<dbReference type="InterPro" id="IPR011042">
    <property type="entry name" value="6-blade_b-propeller_TolB-like"/>
</dbReference>
<dbReference type="AlphaFoldDB" id="A0A6J5YD58"/>
<dbReference type="Gene3D" id="2.120.10.30">
    <property type="entry name" value="TolB, C-terminal domain"/>
    <property type="match status" value="1"/>
</dbReference>
<dbReference type="SUPFAM" id="SSF50952">
    <property type="entry name" value="Soluble quinoprotein glucose dehydrogenase"/>
    <property type="match status" value="1"/>
</dbReference>
<dbReference type="InterPro" id="IPR012938">
    <property type="entry name" value="Glc/Sorbosone_DH"/>
</dbReference>
<dbReference type="PANTHER" id="PTHR19328:SF75">
    <property type="entry name" value="ALDOSE SUGAR DEHYDROGENASE YLII"/>
    <property type="match status" value="1"/>
</dbReference>
<feature type="domain" description="Glucose/Sorbosone dehydrogenase" evidence="1">
    <location>
        <begin position="84"/>
        <end position="359"/>
    </location>
</feature>
<reference evidence="2" key="1">
    <citation type="submission" date="2020-05" db="EMBL/GenBank/DDBJ databases">
        <authorList>
            <person name="Chiriac C."/>
            <person name="Salcher M."/>
            <person name="Ghai R."/>
            <person name="Kavagutti S V."/>
        </authorList>
    </citation>
    <scope>NUCLEOTIDE SEQUENCE</scope>
</reference>
<dbReference type="InterPro" id="IPR011041">
    <property type="entry name" value="Quinoprot_gluc/sorb_DH_b-prop"/>
</dbReference>
<evidence type="ECO:0000259" key="1">
    <source>
        <dbReference type="Pfam" id="PF07995"/>
    </source>
</evidence>
<accession>A0A6J5YD58</accession>
<dbReference type="PANTHER" id="PTHR19328">
    <property type="entry name" value="HEDGEHOG-INTERACTING PROTEIN"/>
    <property type="match status" value="1"/>
</dbReference>
<dbReference type="EMBL" id="CAEMXZ010000101">
    <property type="protein sequence ID" value="CAB4324090.1"/>
    <property type="molecule type" value="Genomic_DNA"/>
</dbReference>
<name>A0A6J5YD58_9ZZZZ</name>
<sequence length="400" mass="41718">MNLEQGLRATQWNTGSVISTFRQTMKVRSAFVLGSVLAVALSACGGPSPRVLSELTGSVKLLKIAEVSKPTAFAVRTGDADSIVYVASQDGIVHRLDTTSGEMTTAASFETLTAAGGERGLLGLAFSSSGGEMYAHYTNLDGDTTVVAAPFSDGVADVSSARVLLFVDQPFPNHNGGQLVVDESGNLLIGLGDGGAAGDPLGNAQNRSSLLGKILRISPNPAGSAEPYSVPPDNPFVGSTTTAPEIAFLGLRNPWRFSIDPGTGDFWIGDVGQNTIEEINHVQLSALGANFGWSVNEGSEPFKGSTAEDLTNPVHEWRNVGGSSAIGGLVYRGNAIALLRGLYVFADLAQPGMFVLDPSNNSVVPLDLPIDSVVGFGTDLAGELYVMSYADGVSRLVPRR</sequence>